<feature type="compositionally biased region" description="Polar residues" evidence="1">
    <location>
        <begin position="183"/>
        <end position="199"/>
    </location>
</feature>
<feature type="compositionally biased region" description="Basic and acidic residues" evidence="1">
    <location>
        <begin position="24"/>
        <end position="36"/>
    </location>
</feature>
<sequence length="385" mass="41486">MEEEGGQQHVDQQVANHPGVSSDQSDRDVASQELHHLNSHPSLKVDVSGGKGISVLLKKSSSSKWPVVQSRAFTAMNTYRGSYSSTISLNMKPRSRGSSLSGVSNHSLVLAKNTNGEAVDISSVNLDYGSLVEILQVSGVKSRGVEFDDSESSIFEMHDIFGSIISDVDEHVSSAYADKFPDNVSTSDIEEPATTQESSPVEEEAMENRDVCGIDNFENSIHGSSIIVSVEQENVCEDNPGFQADNVVTSTAGIMDEFHELSDAIISEKGVPVSADSSSLGTGNGILEESTVIVEGPRGHDPKSLTLDEATDTILFCSSIIHDLAYQAATIGMEKENLSLLDKSRPTISILGKSSSDKKDPHVRTGGYKRAPKSQKVRQKKLRQM</sequence>
<dbReference type="EMBL" id="JACGCM010000547">
    <property type="protein sequence ID" value="KAF6171022.1"/>
    <property type="molecule type" value="Genomic_DNA"/>
</dbReference>
<proteinExistence type="predicted"/>
<feature type="region of interest" description="Disordered" evidence="1">
    <location>
        <begin position="1"/>
        <end position="45"/>
    </location>
</feature>
<feature type="compositionally biased region" description="Basic residues" evidence="1">
    <location>
        <begin position="370"/>
        <end position="385"/>
    </location>
</feature>
<name>A0A7J7NVK1_9MAGN</name>
<evidence type="ECO:0000256" key="1">
    <source>
        <dbReference type="SAM" id="MobiDB-lite"/>
    </source>
</evidence>
<gene>
    <name evidence="2" type="ORF">GIB67_011671</name>
</gene>
<feature type="compositionally biased region" description="Polar residues" evidence="1">
    <location>
        <begin position="9"/>
        <end position="23"/>
    </location>
</feature>
<reference evidence="2 3" key="1">
    <citation type="journal article" date="2020" name="IScience">
        <title>Genome Sequencing of the Endangered Kingdonia uniflora (Circaeasteraceae, Ranunculales) Reveals Potential Mechanisms of Evolutionary Specialization.</title>
        <authorList>
            <person name="Sun Y."/>
            <person name="Deng T."/>
            <person name="Zhang A."/>
            <person name="Moore M.J."/>
            <person name="Landis J.B."/>
            <person name="Lin N."/>
            <person name="Zhang H."/>
            <person name="Zhang X."/>
            <person name="Huang J."/>
            <person name="Zhang X."/>
            <person name="Sun H."/>
            <person name="Wang H."/>
        </authorList>
    </citation>
    <scope>NUCLEOTIDE SEQUENCE [LARGE SCALE GENOMIC DNA]</scope>
    <source>
        <strain evidence="2">TB1705</strain>
        <tissue evidence="2">Leaf</tissue>
    </source>
</reference>
<dbReference type="AlphaFoldDB" id="A0A7J7NVK1"/>
<dbReference type="OrthoDB" id="1939751at2759"/>
<keyword evidence="3" id="KW-1185">Reference proteome</keyword>
<protein>
    <submittedName>
        <fullName evidence="2">Uncharacterized protein</fullName>
    </submittedName>
</protein>
<feature type="region of interest" description="Disordered" evidence="1">
    <location>
        <begin position="350"/>
        <end position="385"/>
    </location>
</feature>
<organism evidence="2 3">
    <name type="scientific">Kingdonia uniflora</name>
    <dbReference type="NCBI Taxonomy" id="39325"/>
    <lineage>
        <taxon>Eukaryota</taxon>
        <taxon>Viridiplantae</taxon>
        <taxon>Streptophyta</taxon>
        <taxon>Embryophyta</taxon>
        <taxon>Tracheophyta</taxon>
        <taxon>Spermatophyta</taxon>
        <taxon>Magnoliopsida</taxon>
        <taxon>Ranunculales</taxon>
        <taxon>Circaeasteraceae</taxon>
        <taxon>Kingdonia</taxon>
    </lineage>
</organism>
<dbReference type="Proteomes" id="UP000541444">
    <property type="component" value="Unassembled WGS sequence"/>
</dbReference>
<accession>A0A7J7NVK1</accession>
<feature type="region of interest" description="Disordered" evidence="1">
    <location>
        <begin position="183"/>
        <end position="204"/>
    </location>
</feature>
<evidence type="ECO:0000313" key="2">
    <source>
        <dbReference type="EMBL" id="KAF6171022.1"/>
    </source>
</evidence>
<evidence type="ECO:0000313" key="3">
    <source>
        <dbReference type="Proteomes" id="UP000541444"/>
    </source>
</evidence>
<comment type="caution">
    <text evidence="2">The sequence shown here is derived from an EMBL/GenBank/DDBJ whole genome shotgun (WGS) entry which is preliminary data.</text>
</comment>